<feature type="chain" id="PRO_5014325058" description="AB hydrolase-1 domain-containing protein" evidence="1">
    <location>
        <begin position="20"/>
        <end position="486"/>
    </location>
</feature>
<evidence type="ECO:0000256" key="1">
    <source>
        <dbReference type="SAM" id="SignalP"/>
    </source>
</evidence>
<proteinExistence type="predicted"/>
<dbReference type="PANTHER" id="PTHR34853">
    <property type="match status" value="1"/>
</dbReference>
<dbReference type="PANTHER" id="PTHR34853:SF1">
    <property type="entry name" value="LIPASE 5"/>
    <property type="match status" value="1"/>
</dbReference>
<organism evidence="3 4">
    <name type="scientific">Trichoderma gamsii</name>
    <dbReference type="NCBI Taxonomy" id="398673"/>
    <lineage>
        <taxon>Eukaryota</taxon>
        <taxon>Fungi</taxon>
        <taxon>Dikarya</taxon>
        <taxon>Ascomycota</taxon>
        <taxon>Pezizomycotina</taxon>
        <taxon>Sordariomycetes</taxon>
        <taxon>Hypocreomycetidae</taxon>
        <taxon>Hypocreales</taxon>
        <taxon>Hypocreaceae</taxon>
        <taxon>Trichoderma</taxon>
    </lineage>
</organism>
<comment type="caution">
    <text evidence="3">The sequence shown here is derived from an EMBL/GenBank/DDBJ whole genome shotgun (WGS) entry which is preliminary data.</text>
</comment>
<dbReference type="InterPro" id="IPR000073">
    <property type="entry name" value="AB_hydrolase_1"/>
</dbReference>
<evidence type="ECO:0000259" key="2">
    <source>
        <dbReference type="Pfam" id="PF12697"/>
    </source>
</evidence>
<feature type="domain" description="AB hydrolase-1" evidence="2">
    <location>
        <begin position="127"/>
        <end position="274"/>
    </location>
</feature>
<dbReference type="SUPFAM" id="SSF53474">
    <property type="entry name" value="alpha/beta-Hydrolases"/>
    <property type="match status" value="1"/>
</dbReference>
<gene>
    <name evidence="3" type="ORF">TGAMA5MH_00879</name>
</gene>
<dbReference type="InterPro" id="IPR005152">
    <property type="entry name" value="Lipase_secreted"/>
</dbReference>
<evidence type="ECO:0000313" key="3">
    <source>
        <dbReference type="EMBL" id="PNP47827.1"/>
    </source>
</evidence>
<dbReference type="EMBL" id="MTYH01000012">
    <property type="protein sequence ID" value="PNP47827.1"/>
    <property type="molecule type" value="Genomic_DNA"/>
</dbReference>
<keyword evidence="1" id="KW-0732">Signal</keyword>
<reference evidence="3 4" key="1">
    <citation type="submission" date="2017-02" db="EMBL/GenBank/DDBJ databases">
        <title>Genomes of Trichoderma spp. with biocontrol activity.</title>
        <authorList>
            <person name="Gardiner D."/>
            <person name="Kazan K."/>
            <person name="Vos C."/>
            <person name="Harvey P."/>
        </authorList>
    </citation>
    <scope>NUCLEOTIDE SEQUENCE [LARGE SCALE GENOMIC DNA]</scope>
    <source>
        <strain evidence="3 4">A5MH</strain>
    </source>
</reference>
<dbReference type="GO" id="GO:0016042">
    <property type="term" value="P:lipid catabolic process"/>
    <property type="evidence" value="ECO:0007669"/>
    <property type="project" value="InterPro"/>
</dbReference>
<dbReference type="InterPro" id="IPR029058">
    <property type="entry name" value="AB_hydrolase_fold"/>
</dbReference>
<name>A0A2K0TQM5_9HYPO</name>
<sequence length="486" mass="52546">MKLLLTLCAIAQAFQPALAADSAETCDAFCQSLAQTAVTFERSQFADPDRIFYKVPSNFSRNLAPGTILAVEHATNLSNYLVPSSLSMSRIIYTSTNLNGTIQPTSAYILWPYMKPARSGFSAVAWAHGTSGNFAPCAPSNYRTLQYEFMVPFALAMQGIAVIAPDYVGLGIGSLPDGTPIPHEYTASPAQANDLANAVIAARSAFPENLAANGPFVVAGHSQGGGVSWAYAERQAKHPIAGYKGTLSIAPGLRSITWLKAALAEFAASALSPSYAVLVTLQNKLVEGVTAVYPAYNYSGLTAASYDVWKNGVEKVQGCLATDSYVQSALLQNGNLTIDELGRLNWPEDPIVQEFSNRTNVGGKKFAGPLLVLVGEIDSTIPSELIEEVVDETCKLTEKSYDNEDLHFMSFGQMNHFPLIQASQHVWMDWIKDRLSSGSKNSRKLSKPKCKKTVVPGFRTNSTVQSIAPNWLVAAADPSKEWEYSF</sequence>
<dbReference type="OrthoDB" id="5382058at2759"/>
<dbReference type="AlphaFoldDB" id="A0A2K0TQM5"/>
<accession>A0A2K0TQM5</accession>
<dbReference type="Proteomes" id="UP000236546">
    <property type="component" value="Unassembled WGS sequence"/>
</dbReference>
<dbReference type="Gene3D" id="3.40.50.1820">
    <property type="entry name" value="alpha/beta hydrolase"/>
    <property type="match status" value="2"/>
</dbReference>
<dbReference type="GO" id="GO:0004806">
    <property type="term" value="F:triacylglycerol lipase activity"/>
    <property type="evidence" value="ECO:0007669"/>
    <property type="project" value="InterPro"/>
</dbReference>
<feature type="signal peptide" evidence="1">
    <location>
        <begin position="1"/>
        <end position="19"/>
    </location>
</feature>
<evidence type="ECO:0000313" key="4">
    <source>
        <dbReference type="Proteomes" id="UP000236546"/>
    </source>
</evidence>
<dbReference type="Pfam" id="PF12697">
    <property type="entry name" value="Abhydrolase_6"/>
    <property type="match status" value="1"/>
</dbReference>
<protein>
    <recommendedName>
        <fullName evidence="2">AB hydrolase-1 domain-containing protein</fullName>
    </recommendedName>
</protein>